<dbReference type="AlphaFoldDB" id="A0AAD8J5P2"/>
<evidence type="ECO:0000313" key="1">
    <source>
        <dbReference type="EMBL" id="KAK1397018.1"/>
    </source>
</evidence>
<sequence>MVAAFEKASRKVTFYVLSRLHTIFNIYVFRNIRKDDKYGMFVWPCSIVLEEYVWQHKSRFFGANVLEANLKLHTSPPTRLKSHTTEMAIQSHKARTRVYIERSNRSSYQDILAGEGTSNYVQQPQPEKYNKVKLVLNVTLTDDLSRTEVLANMRKVSQLNNLKCKVDISVVINAYTSLLIYIIHTCSQRRNLHFSKFCYDEALRRMLCYSDT</sequence>
<name>A0AAD8J5P2_9APIA</name>
<proteinExistence type="predicted"/>
<dbReference type="EMBL" id="JAUIZM010000002">
    <property type="protein sequence ID" value="KAK1397018.1"/>
    <property type="molecule type" value="Genomic_DNA"/>
</dbReference>
<organism evidence="1 2">
    <name type="scientific">Heracleum sosnowskyi</name>
    <dbReference type="NCBI Taxonomy" id="360622"/>
    <lineage>
        <taxon>Eukaryota</taxon>
        <taxon>Viridiplantae</taxon>
        <taxon>Streptophyta</taxon>
        <taxon>Embryophyta</taxon>
        <taxon>Tracheophyta</taxon>
        <taxon>Spermatophyta</taxon>
        <taxon>Magnoliopsida</taxon>
        <taxon>eudicotyledons</taxon>
        <taxon>Gunneridae</taxon>
        <taxon>Pentapetalae</taxon>
        <taxon>asterids</taxon>
        <taxon>campanulids</taxon>
        <taxon>Apiales</taxon>
        <taxon>Apiaceae</taxon>
        <taxon>Apioideae</taxon>
        <taxon>apioid superclade</taxon>
        <taxon>Tordylieae</taxon>
        <taxon>Tordyliinae</taxon>
        <taxon>Heracleum</taxon>
    </lineage>
</organism>
<comment type="caution">
    <text evidence="1">The sequence shown here is derived from an EMBL/GenBank/DDBJ whole genome shotgun (WGS) entry which is preliminary data.</text>
</comment>
<dbReference type="Proteomes" id="UP001237642">
    <property type="component" value="Unassembled WGS sequence"/>
</dbReference>
<keyword evidence="2" id="KW-1185">Reference proteome</keyword>
<reference evidence="1" key="2">
    <citation type="submission" date="2023-05" db="EMBL/GenBank/DDBJ databases">
        <authorList>
            <person name="Schelkunov M.I."/>
        </authorList>
    </citation>
    <scope>NUCLEOTIDE SEQUENCE</scope>
    <source>
        <strain evidence="1">Hsosn_3</strain>
        <tissue evidence="1">Leaf</tissue>
    </source>
</reference>
<evidence type="ECO:0000313" key="2">
    <source>
        <dbReference type="Proteomes" id="UP001237642"/>
    </source>
</evidence>
<accession>A0AAD8J5P2</accession>
<reference evidence="1" key="1">
    <citation type="submission" date="2023-02" db="EMBL/GenBank/DDBJ databases">
        <title>Genome of toxic invasive species Heracleum sosnowskyi carries increased number of genes despite the absence of recent whole-genome duplications.</title>
        <authorList>
            <person name="Schelkunov M."/>
            <person name="Shtratnikova V."/>
            <person name="Makarenko M."/>
            <person name="Klepikova A."/>
            <person name="Omelchenko D."/>
            <person name="Novikova G."/>
            <person name="Obukhova E."/>
            <person name="Bogdanov V."/>
            <person name="Penin A."/>
            <person name="Logacheva M."/>
        </authorList>
    </citation>
    <scope>NUCLEOTIDE SEQUENCE</scope>
    <source>
        <strain evidence="1">Hsosn_3</strain>
        <tissue evidence="1">Leaf</tissue>
    </source>
</reference>
<protein>
    <submittedName>
        <fullName evidence="1">Uncharacterized protein</fullName>
    </submittedName>
</protein>
<gene>
    <name evidence="1" type="ORF">POM88_006881</name>
</gene>